<dbReference type="RefSeq" id="WP_160986241.1">
    <property type="nucleotide sequence ID" value="NZ_WVTD01000008.1"/>
</dbReference>
<keyword evidence="10" id="KW-1185">Reference proteome</keyword>
<accession>A0A7X4K6Y1</accession>
<dbReference type="AlphaFoldDB" id="A0A7X4K6Y1"/>
<keyword evidence="9" id="KW-0012">Acyltransferase</keyword>
<dbReference type="Pfam" id="PF01757">
    <property type="entry name" value="Acyl_transf_3"/>
    <property type="match status" value="1"/>
</dbReference>
<dbReference type="GO" id="GO:0009246">
    <property type="term" value="P:enterobacterial common antigen biosynthetic process"/>
    <property type="evidence" value="ECO:0007669"/>
    <property type="project" value="TreeGrafter"/>
</dbReference>
<comment type="subcellular location">
    <subcellularLocation>
        <location evidence="1">Cell membrane</location>
        <topology evidence="1">Multi-pass membrane protein</topology>
    </subcellularLocation>
</comment>
<evidence type="ECO:0000256" key="3">
    <source>
        <dbReference type="ARBA" id="ARBA00022475"/>
    </source>
</evidence>
<dbReference type="EMBL" id="WVTD01000008">
    <property type="protein sequence ID" value="MYL98496.1"/>
    <property type="molecule type" value="Genomic_DNA"/>
</dbReference>
<dbReference type="GO" id="GO:0016413">
    <property type="term" value="F:O-acetyltransferase activity"/>
    <property type="evidence" value="ECO:0007669"/>
    <property type="project" value="TreeGrafter"/>
</dbReference>
<feature type="transmembrane region" description="Helical" evidence="7">
    <location>
        <begin position="265"/>
        <end position="285"/>
    </location>
</feature>
<keyword evidence="4 7" id="KW-0812">Transmembrane</keyword>
<name>A0A7X4K6Y1_9SPHN</name>
<sequence length="375" mass="40613">MPREQASDPAETFGEREARRRSDAIRIARVVCITGVVYVHAWTGLDGHSLELARGTPQEILRWVLMEAFGRSAVPLLGLISGWLVAGSGRTREWRSHIARKARTILLPMVLWNLIAIAFVSGAAMLLGLAAPVPQSLGWVLQEVLIISHPPDINVQMPFLRDLFLCMVLAPLLVRMPTWSLALLALGAGACHVLGLGPPVILRASILMFFTLGIVARRAGLAERVPAWPLLPVVLPFAVLMPLHLYTAVGDVRPFDDASTAALDLAVRVAASLAVWRLAWAVAGSRAAPVLHRIEPYMFFYFCAHLVLLWLFGPMIGQLTGKLGSPLYPLYLLAQPFLILAAVVGIAQGLMRVAPRAAKVLSGGRLTRGAPGRTG</sequence>
<evidence type="ECO:0000259" key="8">
    <source>
        <dbReference type="Pfam" id="PF01757"/>
    </source>
</evidence>
<feature type="transmembrane region" description="Helical" evidence="7">
    <location>
        <begin position="227"/>
        <end position="245"/>
    </location>
</feature>
<keyword evidence="3" id="KW-1003">Cell membrane</keyword>
<gene>
    <name evidence="9" type="ORF">GR702_12040</name>
</gene>
<keyword evidence="5 7" id="KW-1133">Transmembrane helix</keyword>
<dbReference type="InterPro" id="IPR002656">
    <property type="entry name" value="Acyl_transf_3_dom"/>
</dbReference>
<reference evidence="9 10" key="1">
    <citation type="submission" date="2019-12" db="EMBL/GenBank/DDBJ databases">
        <authorList>
            <person name="Feng G."/>
            <person name="Zhu H."/>
        </authorList>
    </citation>
    <scope>NUCLEOTIDE SEQUENCE [LARGE SCALE GENOMIC DNA]</scope>
    <source>
        <strain evidence="9 10">FGD1</strain>
    </source>
</reference>
<protein>
    <submittedName>
        <fullName evidence="9">Acyltransferase</fullName>
    </submittedName>
</protein>
<keyword evidence="6 7" id="KW-0472">Membrane</keyword>
<comment type="caution">
    <text evidence="9">The sequence shown here is derived from an EMBL/GenBank/DDBJ whole genome shotgun (WGS) entry which is preliminary data.</text>
</comment>
<evidence type="ECO:0000256" key="5">
    <source>
        <dbReference type="ARBA" id="ARBA00022989"/>
    </source>
</evidence>
<proteinExistence type="inferred from homology"/>
<feature type="transmembrane region" description="Helical" evidence="7">
    <location>
        <begin position="63"/>
        <end position="85"/>
    </location>
</feature>
<evidence type="ECO:0000256" key="2">
    <source>
        <dbReference type="ARBA" id="ARBA00007400"/>
    </source>
</evidence>
<dbReference type="Proteomes" id="UP000465810">
    <property type="component" value="Unassembled WGS sequence"/>
</dbReference>
<comment type="similarity">
    <text evidence="2">Belongs to the acyltransferase 3 family.</text>
</comment>
<feature type="transmembrane region" description="Helical" evidence="7">
    <location>
        <begin position="24"/>
        <end position="43"/>
    </location>
</feature>
<feature type="domain" description="Acyltransferase 3" evidence="8">
    <location>
        <begin position="24"/>
        <end position="344"/>
    </location>
</feature>
<dbReference type="PANTHER" id="PTHR40074:SF2">
    <property type="entry name" value="O-ACETYLTRANSFERASE WECH"/>
    <property type="match status" value="1"/>
</dbReference>
<dbReference type="PANTHER" id="PTHR40074">
    <property type="entry name" value="O-ACETYLTRANSFERASE WECH"/>
    <property type="match status" value="1"/>
</dbReference>
<evidence type="ECO:0000256" key="1">
    <source>
        <dbReference type="ARBA" id="ARBA00004651"/>
    </source>
</evidence>
<keyword evidence="9" id="KW-0808">Transferase</keyword>
<feature type="transmembrane region" description="Helical" evidence="7">
    <location>
        <begin position="201"/>
        <end position="220"/>
    </location>
</feature>
<feature type="transmembrane region" description="Helical" evidence="7">
    <location>
        <begin position="105"/>
        <end position="133"/>
    </location>
</feature>
<evidence type="ECO:0000256" key="6">
    <source>
        <dbReference type="ARBA" id="ARBA00023136"/>
    </source>
</evidence>
<feature type="transmembrane region" description="Helical" evidence="7">
    <location>
        <begin position="297"/>
        <end position="316"/>
    </location>
</feature>
<evidence type="ECO:0000256" key="4">
    <source>
        <dbReference type="ARBA" id="ARBA00022692"/>
    </source>
</evidence>
<evidence type="ECO:0000256" key="7">
    <source>
        <dbReference type="SAM" id="Phobius"/>
    </source>
</evidence>
<evidence type="ECO:0000313" key="10">
    <source>
        <dbReference type="Proteomes" id="UP000465810"/>
    </source>
</evidence>
<evidence type="ECO:0000313" key="9">
    <source>
        <dbReference type="EMBL" id="MYL98496.1"/>
    </source>
</evidence>
<dbReference type="GO" id="GO:0005886">
    <property type="term" value="C:plasma membrane"/>
    <property type="evidence" value="ECO:0007669"/>
    <property type="project" value="UniProtKB-SubCell"/>
</dbReference>
<feature type="transmembrane region" description="Helical" evidence="7">
    <location>
        <begin position="328"/>
        <end position="351"/>
    </location>
</feature>
<organism evidence="9 10">
    <name type="scientific">Novosphingobium silvae</name>
    <dbReference type="NCBI Taxonomy" id="2692619"/>
    <lineage>
        <taxon>Bacteria</taxon>
        <taxon>Pseudomonadati</taxon>
        <taxon>Pseudomonadota</taxon>
        <taxon>Alphaproteobacteria</taxon>
        <taxon>Sphingomonadales</taxon>
        <taxon>Sphingomonadaceae</taxon>
        <taxon>Novosphingobium</taxon>
    </lineage>
</organism>